<gene>
    <name evidence="2" type="primary">jg12915</name>
    <name evidence="2" type="ORF">PAEG_LOCUS21087</name>
</gene>
<dbReference type="Proteomes" id="UP000838756">
    <property type="component" value="Unassembled WGS sequence"/>
</dbReference>
<comment type="caution">
    <text evidence="2">The sequence shown here is derived from an EMBL/GenBank/DDBJ whole genome shotgun (WGS) entry which is preliminary data.</text>
</comment>
<feature type="region of interest" description="Disordered" evidence="1">
    <location>
        <begin position="22"/>
        <end position="57"/>
    </location>
</feature>
<proteinExistence type="predicted"/>
<dbReference type="AlphaFoldDB" id="A0A8S4S1E7"/>
<dbReference type="EMBL" id="CAKXAJ010025906">
    <property type="protein sequence ID" value="CAH2245404.1"/>
    <property type="molecule type" value="Genomic_DNA"/>
</dbReference>
<protein>
    <submittedName>
        <fullName evidence="2">Jg12915 protein</fullName>
    </submittedName>
</protein>
<reference evidence="2" key="1">
    <citation type="submission" date="2022-03" db="EMBL/GenBank/DDBJ databases">
        <authorList>
            <person name="Lindestad O."/>
        </authorList>
    </citation>
    <scope>NUCLEOTIDE SEQUENCE</scope>
</reference>
<accession>A0A8S4S1E7</accession>
<organism evidence="2 3">
    <name type="scientific">Pararge aegeria aegeria</name>
    <dbReference type="NCBI Taxonomy" id="348720"/>
    <lineage>
        <taxon>Eukaryota</taxon>
        <taxon>Metazoa</taxon>
        <taxon>Ecdysozoa</taxon>
        <taxon>Arthropoda</taxon>
        <taxon>Hexapoda</taxon>
        <taxon>Insecta</taxon>
        <taxon>Pterygota</taxon>
        <taxon>Neoptera</taxon>
        <taxon>Endopterygota</taxon>
        <taxon>Lepidoptera</taxon>
        <taxon>Glossata</taxon>
        <taxon>Ditrysia</taxon>
        <taxon>Papilionoidea</taxon>
        <taxon>Nymphalidae</taxon>
        <taxon>Satyrinae</taxon>
        <taxon>Satyrini</taxon>
        <taxon>Parargina</taxon>
        <taxon>Pararge</taxon>
    </lineage>
</organism>
<evidence type="ECO:0000313" key="2">
    <source>
        <dbReference type="EMBL" id="CAH2245404.1"/>
    </source>
</evidence>
<evidence type="ECO:0000256" key="1">
    <source>
        <dbReference type="SAM" id="MobiDB-lite"/>
    </source>
</evidence>
<evidence type="ECO:0000313" key="3">
    <source>
        <dbReference type="Proteomes" id="UP000838756"/>
    </source>
</evidence>
<keyword evidence="3" id="KW-1185">Reference proteome</keyword>
<dbReference type="OrthoDB" id="6930861at2759"/>
<sequence>MIEPNLYYRGYKIRIYVEKAEPEEDENATLLSQHNDKLRPPRPKPAAKSNGTTPAPPVYMSLQVQPIGSSSTIYTPDTTPAPDSAEWSKRWRRNDRRQGRLNTELLEAIESHNVEEVERPNAHKRAVSSNLEINQLDTVMLKAIVNLDGEEI</sequence>
<feature type="region of interest" description="Disordered" evidence="1">
    <location>
        <begin position="69"/>
        <end position="91"/>
    </location>
</feature>
<name>A0A8S4S1E7_9NEOP</name>
<feature type="compositionally biased region" description="Polar residues" evidence="1">
    <location>
        <begin position="69"/>
        <end position="78"/>
    </location>
</feature>